<evidence type="ECO:0000256" key="10">
    <source>
        <dbReference type="SAM" id="SignalP"/>
    </source>
</evidence>
<keyword evidence="6" id="KW-0961">Cell wall biogenesis/degradation</keyword>
<reference evidence="12 13" key="1">
    <citation type="submission" date="2018-05" db="EMBL/GenBank/DDBJ databases">
        <title>Complete genome sequence of Megasphaera sp. AJH120T, isolated from the ceca of a chicken.</title>
        <authorList>
            <person name="Maki J."/>
            <person name="Looft T."/>
        </authorList>
    </citation>
    <scope>NUCLEOTIDE SEQUENCE [LARGE SCALE GENOMIC DNA]</scope>
    <source>
        <strain evidence="12 13">AJH120</strain>
    </source>
</reference>
<proteinExistence type="inferred from homology"/>
<dbReference type="KEGG" id="meg:DKB62_06775"/>
<comment type="similarity">
    <text evidence="1 9">Belongs to the peptidase S11 family.</text>
</comment>
<feature type="active site" description="Proton acceptor" evidence="7">
    <location>
        <position position="63"/>
    </location>
</feature>
<accession>A0A346AZJ2</accession>
<name>A0A346AZJ2_9FIRM</name>
<feature type="signal peptide" evidence="10">
    <location>
        <begin position="1"/>
        <end position="23"/>
    </location>
</feature>
<dbReference type="InterPro" id="IPR012338">
    <property type="entry name" value="Beta-lactam/transpept-like"/>
</dbReference>
<feature type="active site" description="Acyl-ester intermediate" evidence="7">
    <location>
        <position position="60"/>
    </location>
</feature>
<evidence type="ECO:0000256" key="1">
    <source>
        <dbReference type="ARBA" id="ARBA00007164"/>
    </source>
</evidence>
<dbReference type="GO" id="GO:0009252">
    <property type="term" value="P:peptidoglycan biosynthetic process"/>
    <property type="evidence" value="ECO:0007669"/>
    <property type="project" value="UniProtKB-KW"/>
</dbReference>
<feature type="chain" id="PRO_5039164309" evidence="10">
    <location>
        <begin position="24"/>
        <end position="338"/>
    </location>
</feature>
<evidence type="ECO:0000256" key="9">
    <source>
        <dbReference type="RuleBase" id="RU004016"/>
    </source>
</evidence>
<dbReference type="Gene3D" id="3.40.710.10">
    <property type="entry name" value="DD-peptidase/beta-lactamase superfamily"/>
    <property type="match status" value="1"/>
</dbReference>
<evidence type="ECO:0000313" key="13">
    <source>
        <dbReference type="Proteomes" id="UP000254337"/>
    </source>
</evidence>
<evidence type="ECO:0000259" key="11">
    <source>
        <dbReference type="Pfam" id="PF00768"/>
    </source>
</evidence>
<keyword evidence="5" id="KW-0573">Peptidoglycan synthesis</keyword>
<evidence type="ECO:0000256" key="7">
    <source>
        <dbReference type="PIRSR" id="PIRSR618044-1"/>
    </source>
</evidence>
<protein>
    <submittedName>
        <fullName evidence="12">D-alanyl-D-alanine carboxypeptidase</fullName>
    </submittedName>
</protein>
<dbReference type="OrthoDB" id="9791132at2"/>
<keyword evidence="12" id="KW-0121">Carboxypeptidase</keyword>
<evidence type="ECO:0000256" key="5">
    <source>
        <dbReference type="ARBA" id="ARBA00022984"/>
    </source>
</evidence>
<keyword evidence="3" id="KW-0378">Hydrolase</keyword>
<dbReference type="RefSeq" id="WP_095628995.1">
    <property type="nucleotide sequence ID" value="NZ_CAUWMV010000005.1"/>
</dbReference>
<sequence>MSLKKTILAALTACVALSSIAFAENPESPAVAAQAAYVMDADTGDELYAKQPDLRGYPGSTTKMMTCIVALENGQGIMDKTIRITDKALSVESDASVLGLQQGDQITLRNALTGMMLVSGCDAAVAIAETVEPTEDAFVAKMNAKAAALGATHTHFVNPHGLPDANHYSTARDLAKIGAYGMKLPAFRDIVKRSTFDMPYVDGSYKHCVSTNEFLTSGFPGANGIKTGTTNAGGPCLVVSATQNGRTVIAAIMNSEDRYGDAQALMKYGFSVLKPLENVYIIRKAPAGQTLTELGRQQMEQAKAAADAKAKGQAAQETAYGTDADTADMAAAAVKKSA</sequence>
<dbReference type="InterPro" id="IPR001967">
    <property type="entry name" value="Peptidase_S11_N"/>
</dbReference>
<feature type="active site" evidence="7">
    <location>
        <position position="119"/>
    </location>
</feature>
<dbReference type="AlphaFoldDB" id="A0A346AZJ2"/>
<feature type="domain" description="Peptidase S11 D-alanyl-D-alanine carboxypeptidase A N-terminal" evidence="11">
    <location>
        <begin position="25"/>
        <end position="256"/>
    </location>
</feature>
<dbReference type="GO" id="GO:0008360">
    <property type="term" value="P:regulation of cell shape"/>
    <property type="evidence" value="ECO:0007669"/>
    <property type="project" value="UniProtKB-KW"/>
</dbReference>
<evidence type="ECO:0000256" key="8">
    <source>
        <dbReference type="PIRSR" id="PIRSR618044-2"/>
    </source>
</evidence>
<dbReference type="GO" id="GO:0006508">
    <property type="term" value="P:proteolysis"/>
    <property type="evidence" value="ECO:0007669"/>
    <property type="project" value="InterPro"/>
</dbReference>
<dbReference type="GO" id="GO:0071555">
    <property type="term" value="P:cell wall organization"/>
    <property type="evidence" value="ECO:0007669"/>
    <property type="project" value="UniProtKB-KW"/>
</dbReference>
<dbReference type="Pfam" id="PF00768">
    <property type="entry name" value="Peptidase_S11"/>
    <property type="match status" value="1"/>
</dbReference>
<keyword evidence="2 10" id="KW-0732">Signal</keyword>
<dbReference type="SUPFAM" id="SSF56601">
    <property type="entry name" value="beta-lactamase/transpeptidase-like"/>
    <property type="match status" value="1"/>
</dbReference>
<keyword evidence="4" id="KW-0133">Cell shape</keyword>
<evidence type="ECO:0000256" key="6">
    <source>
        <dbReference type="ARBA" id="ARBA00023316"/>
    </source>
</evidence>
<gene>
    <name evidence="12" type="ORF">DKB62_06775</name>
</gene>
<evidence type="ECO:0000256" key="2">
    <source>
        <dbReference type="ARBA" id="ARBA00022729"/>
    </source>
</evidence>
<organism evidence="12 13">
    <name type="scientific">Megasphaera stantonii</name>
    <dbReference type="NCBI Taxonomy" id="2144175"/>
    <lineage>
        <taxon>Bacteria</taxon>
        <taxon>Bacillati</taxon>
        <taxon>Bacillota</taxon>
        <taxon>Negativicutes</taxon>
        <taxon>Veillonellales</taxon>
        <taxon>Veillonellaceae</taxon>
        <taxon>Megasphaera</taxon>
    </lineage>
</organism>
<evidence type="ECO:0000313" key="12">
    <source>
        <dbReference type="EMBL" id="AXL21285.1"/>
    </source>
</evidence>
<dbReference type="PRINTS" id="PR00725">
    <property type="entry name" value="DADACBPTASE1"/>
</dbReference>
<dbReference type="PANTHER" id="PTHR21581">
    <property type="entry name" value="D-ALANYL-D-ALANINE CARBOXYPEPTIDASE"/>
    <property type="match status" value="1"/>
</dbReference>
<dbReference type="Proteomes" id="UP000254337">
    <property type="component" value="Chromosome"/>
</dbReference>
<dbReference type="EMBL" id="CP029462">
    <property type="protein sequence ID" value="AXL21285.1"/>
    <property type="molecule type" value="Genomic_DNA"/>
</dbReference>
<keyword evidence="13" id="KW-1185">Reference proteome</keyword>
<keyword evidence="12" id="KW-0645">Protease</keyword>
<dbReference type="GO" id="GO:0009002">
    <property type="term" value="F:serine-type D-Ala-D-Ala carboxypeptidase activity"/>
    <property type="evidence" value="ECO:0007669"/>
    <property type="project" value="InterPro"/>
</dbReference>
<dbReference type="PANTHER" id="PTHR21581:SF33">
    <property type="entry name" value="D-ALANYL-D-ALANINE CARBOXYPEPTIDASE DACB"/>
    <property type="match status" value="1"/>
</dbReference>
<feature type="binding site" evidence="8">
    <location>
        <position position="226"/>
    </location>
    <ligand>
        <name>substrate</name>
    </ligand>
</feature>
<evidence type="ECO:0000256" key="4">
    <source>
        <dbReference type="ARBA" id="ARBA00022960"/>
    </source>
</evidence>
<evidence type="ECO:0000256" key="3">
    <source>
        <dbReference type="ARBA" id="ARBA00022801"/>
    </source>
</evidence>
<dbReference type="InterPro" id="IPR018044">
    <property type="entry name" value="Peptidase_S11"/>
</dbReference>